<dbReference type="SUPFAM" id="SSF51445">
    <property type="entry name" value="(Trans)glycosidases"/>
    <property type="match status" value="1"/>
</dbReference>
<dbReference type="HOGENOM" id="CLU_2898398_0_0_9"/>
<keyword evidence="3" id="KW-1185">Reference proteome</keyword>
<organism evidence="3">
    <name type="scientific">Lactobacillus acidophilus (strain ATCC 700396 / NCK56 / N2 / NCFM)</name>
    <dbReference type="NCBI Taxonomy" id="272621"/>
    <lineage>
        <taxon>Bacteria</taxon>
        <taxon>Bacillati</taxon>
        <taxon>Bacillota</taxon>
        <taxon>Bacilli</taxon>
        <taxon>Lactobacillales</taxon>
        <taxon>Lactobacillaceae</taxon>
        <taxon>Lactobacillus</taxon>
    </lineage>
</organism>
<dbReference type="Pfam" id="PF02065">
    <property type="entry name" value="Melibiase"/>
    <property type="match status" value="1"/>
</dbReference>
<accession>Q5FJ52</accession>
<dbReference type="KEGG" id="lac:LBA1448"/>
<reference evidence="2 3" key="1">
    <citation type="journal article" date="2005" name="Proc. Natl. Acad. Sci. U.S.A.">
        <title>Complete genome sequence of the probiotic lactic acid bacterium Lactobacillus acidophilus NCFM.</title>
        <authorList>
            <person name="Altermann E."/>
            <person name="Russell W.M."/>
            <person name="Azcarate-Peril M.A."/>
            <person name="Barrangou R."/>
            <person name="Buck B.L."/>
            <person name="McAuliffe O."/>
            <person name="Souther N."/>
            <person name="Dobson A."/>
            <person name="Duong T."/>
            <person name="Callanan M."/>
            <person name="Lick S."/>
            <person name="Hamrick A."/>
            <person name="Cano R."/>
            <person name="Klaenhammer T.R."/>
        </authorList>
    </citation>
    <scope>NUCLEOTIDE SEQUENCE [LARGE SCALE GENOMIC DNA]</scope>
    <source>
        <strain evidence="3">ATCC 700396 / NCK56 / N2 / NCFM</strain>
    </source>
</reference>
<sequence length="62" mass="7015">MFEICSGGGRFDLGMTYYMSQIWASDNSDVIAQKRIRKLRILFIFSSVLVSFAAFSSLVRLA</sequence>
<dbReference type="Proteomes" id="UP000006381">
    <property type="component" value="Chromosome"/>
</dbReference>
<gene>
    <name evidence="2" type="ordered locus">LBA1448</name>
</gene>
<dbReference type="EMBL" id="CP000033">
    <property type="protein sequence ID" value="AAV43272.1"/>
    <property type="molecule type" value="Genomic_DNA"/>
</dbReference>
<dbReference type="InterPro" id="IPR013785">
    <property type="entry name" value="Aldolase_TIM"/>
</dbReference>
<evidence type="ECO:0000313" key="2">
    <source>
        <dbReference type="EMBL" id="AAV43272.1"/>
    </source>
</evidence>
<dbReference type="Gene3D" id="3.20.20.70">
    <property type="entry name" value="Aldolase class I"/>
    <property type="match status" value="1"/>
</dbReference>
<evidence type="ECO:0000256" key="1">
    <source>
        <dbReference type="SAM" id="Phobius"/>
    </source>
</evidence>
<dbReference type="STRING" id="272621.LBA1448"/>
<protein>
    <submittedName>
        <fullName evidence="2">Putative alpha-galactosidase</fullName>
    </submittedName>
</protein>
<dbReference type="AlphaFoldDB" id="Q5FJ52"/>
<dbReference type="BioCyc" id="LACI272621:G1G49-1421-MONOMER"/>
<dbReference type="InterPro" id="IPR017853">
    <property type="entry name" value="GH"/>
</dbReference>
<name>Q5FJ52_LACAC</name>
<feature type="transmembrane region" description="Helical" evidence="1">
    <location>
        <begin position="41"/>
        <end position="59"/>
    </location>
</feature>
<evidence type="ECO:0000313" key="3">
    <source>
        <dbReference type="Proteomes" id="UP000006381"/>
    </source>
</evidence>
<keyword evidence="1" id="KW-0472">Membrane</keyword>
<proteinExistence type="predicted"/>
<keyword evidence="1" id="KW-1133">Transmembrane helix</keyword>
<keyword evidence="1" id="KW-0812">Transmembrane</keyword>